<dbReference type="EMBL" id="JAHUZB010000006">
    <property type="protein sequence ID" value="MBV7391915.1"/>
    <property type="molecule type" value="Genomic_DNA"/>
</dbReference>
<keyword evidence="1" id="KW-0812">Transmembrane</keyword>
<evidence type="ECO:0000313" key="2">
    <source>
        <dbReference type="EMBL" id="MBV7391915.1"/>
    </source>
</evidence>
<organism evidence="2 3">
    <name type="scientific">Enterococcus alishanensis</name>
    <dbReference type="NCBI Taxonomy" id="1303817"/>
    <lineage>
        <taxon>Bacteria</taxon>
        <taxon>Bacillati</taxon>
        <taxon>Bacillota</taxon>
        <taxon>Bacilli</taxon>
        <taxon>Lactobacillales</taxon>
        <taxon>Enterococcaceae</taxon>
        <taxon>Enterococcus</taxon>
    </lineage>
</organism>
<reference evidence="2 3" key="1">
    <citation type="submission" date="2021-06" db="EMBL/GenBank/DDBJ databases">
        <title>Enterococcus alishanensis sp. nov., a novel lactic acid bacterium isolated from fresh coffee beans.</title>
        <authorList>
            <person name="Chen Y.-S."/>
        </authorList>
    </citation>
    <scope>NUCLEOTIDE SEQUENCE [LARGE SCALE GENOMIC DNA]</scope>
    <source>
        <strain evidence="2 3">ALS3</strain>
    </source>
</reference>
<sequence>MKKSTYIWLIVGLFVLGAILLRIGIGKISWVVQIFYWFILIFTTRAYNKKQNQDLDEMWTLADRLGKTSEDLKNYSDLGLFDLEATRRNSHGERSFYPSRRSIRKIVDNLKKEAE</sequence>
<keyword evidence="1" id="KW-1133">Transmembrane helix</keyword>
<feature type="transmembrane region" description="Helical" evidence="1">
    <location>
        <begin position="7"/>
        <end position="24"/>
    </location>
</feature>
<accession>A0ABS6TG92</accession>
<gene>
    <name evidence="2" type="ORF">KUA55_14600</name>
</gene>
<keyword evidence="1" id="KW-0472">Membrane</keyword>
<dbReference type="Proteomes" id="UP000774130">
    <property type="component" value="Unassembled WGS sequence"/>
</dbReference>
<dbReference type="RefSeq" id="WP_218327122.1">
    <property type="nucleotide sequence ID" value="NZ_JAHUZB010000006.1"/>
</dbReference>
<evidence type="ECO:0000313" key="3">
    <source>
        <dbReference type="Proteomes" id="UP000774130"/>
    </source>
</evidence>
<keyword evidence="3" id="KW-1185">Reference proteome</keyword>
<name>A0ABS6TG92_9ENTE</name>
<protein>
    <submittedName>
        <fullName evidence="2">Uncharacterized protein</fullName>
    </submittedName>
</protein>
<comment type="caution">
    <text evidence="2">The sequence shown here is derived from an EMBL/GenBank/DDBJ whole genome shotgun (WGS) entry which is preliminary data.</text>
</comment>
<feature type="transmembrane region" description="Helical" evidence="1">
    <location>
        <begin position="30"/>
        <end position="48"/>
    </location>
</feature>
<evidence type="ECO:0000256" key="1">
    <source>
        <dbReference type="SAM" id="Phobius"/>
    </source>
</evidence>
<proteinExistence type="predicted"/>